<dbReference type="AlphaFoldDB" id="A0A9P8PRB3"/>
<keyword evidence="8" id="KW-0378">Hydrolase</keyword>
<dbReference type="Pfam" id="PF02383">
    <property type="entry name" value="Syja_N"/>
    <property type="match status" value="1"/>
</dbReference>
<dbReference type="GO" id="GO:0005737">
    <property type="term" value="C:cytoplasm"/>
    <property type="evidence" value="ECO:0007669"/>
    <property type="project" value="UniProtKB-SubCell"/>
</dbReference>
<evidence type="ECO:0000313" key="12">
    <source>
        <dbReference type="Proteomes" id="UP000769528"/>
    </source>
</evidence>
<dbReference type="InterPro" id="IPR046985">
    <property type="entry name" value="IP5"/>
</dbReference>
<dbReference type="InterPro" id="IPR036691">
    <property type="entry name" value="Endo/exonu/phosph_ase_sf"/>
</dbReference>
<dbReference type="InterPro" id="IPR000300">
    <property type="entry name" value="IPPc"/>
</dbReference>
<keyword evidence="7" id="KW-0254">Endocytosis</keyword>
<dbReference type="Proteomes" id="UP000769528">
    <property type="component" value="Unassembled WGS sequence"/>
</dbReference>
<dbReference type="Pfam" id="PF22669">
    <property type="entry name" value="Exo_endo_phos2"/>
    <property type="match status" value="1"/>
</dbReference>
<dbReference type="PANTHER" id="PTHR11200:SF269">
    <property type="entry name" value="PHOSPHATIDYLINOSITOL 4,5-BISPHOSPHATE 5-PHOSPHATASE INP51"/>
    <property type="match status" value="1"/>
</dbReference>
<comment type="similarity">
    <text evidence="2">Belongs to the synaptojanin family.</text>
</comment>
<comment type="similarity">
    <text evidence="3">In the central section; belongs to the inositol 1,4,5-trisphosphate 5-phosphatase family.</text>
</comment>
<gene>
    <name evidence="11" type="ORF">WICMUC_002162</name>
</gene>
<dbReference type="PROSITE" id="PS50275">
    <property type="entry name" value="SAC"/>
    <property type="match status" value="1"/>
</dbReference>
<name>A0A9P8PRB3_9ASCO</name>
<evidence type="ECO:0000256" key="2">
    <source>
        <dbReference type="ARBA" id="ARBA00008943"/>
    </source>
</evidence>
<evidence type="ECO:0000256" key="7">
    <source>
        <dbReference type="ARBA" id="ARBA00022583"/>
    </source>
</evidence>
<keyword evidence="9" id="KW-0653">Protein transport</keyword>
<dbReference type="PANTHER" id="PTHR11200">
    <property type="entry name" value="INOSITOL 5-PHOSPHATASE"/>
    <property type="match status" value="1"/>
</dbReference>
<dbReference type="Gene3D" id="3.60.10.10">
    <property type="entry name" value="Endonuclease/exonuclease/phosphatase"/>
    <property type="match status" value="1"/>
</dbReference>
<keyword evidence="6" id="KW-0963">Cytoplasm</keyword>
<proteinExistence type="inferred from homology"/>
<evidence type="ECO:0000256" key="6">
    <source>
        <dbReference type="ARBA" id="ARBA00022490"/>
    </source>
</evidence>
<dbReference type="GO" id="GO:0016020">
    <property type="term" value="C:membrane"/>
    <property type="evidence" value="ECO:0007669"/>
    <property type="project" value="TreeGrafter"/>
</dbReference>
<evidence type="ECO:0000256" key="1">
    <source>
        <dbReference type="ARBA" id="ARBA00004496"/>
    </source>
</evidence>
<dbReference type="SMART" id="SM00128">
    <property type="entry name" value="IPPc"/>
    <property type="match status" value="1"/>
</dbReference>
<dbReference type="GO" id="GO:0043813">
    <property type="term" value="F:phosphatidylinositol-3,5-bisphosphate 5-phosphatase activity"/>
    <property type="evidence" value="ECO:0007669"/>
    <property type="project" value="TreeGrafter"/>
</dbReference>
<dbReference type="GO" id="GO:0046856">
    <property type="term" value="P:phosphatidylinositol dephosphorylation"/>
    <property type="evidence" value="ECO:0007669"/>
    <property type="project" value="InterPro"/>
</dbReference>
<accession>A0A9P8PRB3</accession>
<dbReference type="EC" id="3.1.3.36" evidence="4"/>
<evidence type="ECO:0000256" key="9">
    <source>
        <dbReference type="ARBA" id="ARBA00022927"/>
    </source>
</evidence>
<protein>
    <recommendedName>
        <fullName evidence="4">phosphoinositide 5-phosphatase</fullName>
        <ecNumber evidence="4">3.1.3.36</ecNumber>
    </recommendedName>
</protein>
<organism evidence="11 12">
    <name type="scientific">Wickerhamomyces mucosus</name>
    <dbReference type="NCBI Taxonomy" id="1378264"/>
    <lineage>
        <taxon>Eukaryota</taxon>
        <taxon>Fungi</taxon>
        <taxon>Dikarya</taxon>
        <taxon>Ascomycota</taxon>
        <taxon>Saccharomycotina</taxon>
        <taxon>Saccharomycetes</taxon>
        <taxon>Phaffomycetales</taxon>
        <taxon>Wickerhamomycetaceae</taxon>
        <taxon>Wickerhamomyces</taxon>
    </lineage>
</organism>
<keyword evidence="12" id="KW-1185">Reference proteome</keyword>
<evidence type="ECO:0000259" key="10">
    <source>
        <dbReference type="PROSITE" id="PS50275"/>
    </source>
</evidence>
<dbReference type="FunFam" id="3.60.10.10:FF:000029">
    <property type="entry name" value="Inositol polyphosphate 5-phosphatase"/>
    <property type="match status" value="1"/>
</dbReference>
<evidence type="ECO:0000256" key="4">
    <source>
        <dbReference type="ARBA" id="ARBA00013044"/>
    </source>
</evidence>
<dbReference type="GO" id="GO:0006897">
    <property type="term" value="P:endocytosis"/>
    <property type="evidence" value="ECO:0007669"/>
    <property type="project" value="UniProtKB-KW"/>
</dbReference>
<sequence>MQIFFCANPRSFILVSNEYALTLRYLNRKEHCLIQYSPLNQTDLSKHKEITSLTFYGLVGLLNFKRHVFFCIITDQKLIGSPRPSEDIYKIKDVEFYCLNSTEFDNITIGRFRSKSSTEKYDLEHPCSKIRKFLTSGFYYSRDFDLTCHVQERSLQIRDYQQMFNNYDKRFLWNTFMIQELLSFRDRILDSERYYLDRSELLTFLIRGFAKTYNTVFGDEDSLLTIISRISCAKSGSPFGSNGIDEDGHVSNYIDSEIILYNKSLYFAYDQVRGNVPLFYEVENSILSNKKIHMTQTYEMNKSAFDKHFEFIVSKYGNVVILNSLKQKAAEGELSHKYEKLADKRNIPFVNLDFGKEKLKLSPHKVTHLIEKHILEIGAFCYDIKKKVYTGKQLGIFRVNALDNVIKPGIIEKIVSKEVLSISMNELTGHSLSHDLRIKHDFLWDESNDVLDAIHEQSFRKHYKKAFEGISKSLVKLHDPIHDFISSQLQQRQMEYSTQREIKIFTSTFNVAASTTEEDLTSWIFPDNSSNDVNEGKTNNDYDLVAIGLEEIVELTTSKMLTTDNSKKMFWESMIKKTLNSHSSETGNKYSLLWSVQLGGILLIVFSKKDHLDDIKHIEGVVKKTGFGGISANKGGAAISLSFSSTNFCFIVSHLAAGLENNAQRLVDFKTIYKSIRFKGDKTILAHEISIWMGDFNSRIDRTNDQVREAIFEKNLSYLLEEDQLSKDMDQNKSFQFFIEKDITFPPTYKFDKGTDNYDTSEKFRIPAWTDRILAHGKSNHLKQLSYDSVPEIKFSDHRPVYATFKAMVTIIQEDIKNELTKELYEKRKLELERDQNTILSKTIEDSVDSGNANNLTSDLSPFMHSNNSDDDINLPPPSSEKFKWWISNGESVKIQLDIPDNVVINPLRLSNPFKESENPNLILYE</sequence>
<dbReference type="OrthoDB" id="405996at2759"/>
<feature type="domain" description="SAC" evidence="10">
    <location>
        <begin position="135"/>
        <end position="457"/>
    </location>
</feature>
<dbReference type="SUPFAM" id="SSF56219">
    <property type="entry name" value="DNase I-like"/>
    <property type="match status" value="1"/>
</dbReference>
<dbReference type="InterPro" id="IPR002013">
    <property type="entry name" value="SAC_dom"/>
</dbReference>
<evidence type="ECO:0000256" key="8">
    <source>
        <dbReference type="ARBA" id="ARBA00022801"/>
    </source>
</evidence>
<reference evidence="11" key="1">
    <citation type="journal article" date="2021" name="Open Biol.">
        <title>Shared evolutionary footprints suggest mitochondrial oxidative damage underlies multiple complex I losses in fungi.</title>
        <authorList>
            <person name="Schikora-Tamarit M.A."/>
            <person name="Marcet-Houben M."/>
            <person name="Nosek J."/>
            <person name="Gabaldon T."/>
        </authorList>
    </citation>
    <scope>NUCLEOTIDE SEQUENCE</scope>
    <source>
        <strain evidence="11">CBS6341</strain>
    </source>
</reference>
<evidence type="ECO:0000256" key="5">
    <source>
        <dbReference type="ARBA" id="ARBA00022448"/>
    </source>
</evidence>
<keyword evidence="5" id="KW-0813">Transport</keyword>
<comment type="caution">
    <text evidence="11">The sequence shown here is derived from an EMBL/GenBank/DDBJ whole genome shotgun (WGS) entry which is preliminary data.</text>
</comment>
<comment type="subcellular location">
    <subcellularLocation>
        <location evidence="1">Cytoplasm</location>
    </subcellularLocation>
</comment>
<reference evidence="11" key="2">
    <citation type="submission" date="2021-01" db="EMBL/GenBank/DDBJ databases">
        <authorList>
            <person name="Schikora-Tamarit M.A."/>
        </authorList>
    </citation>
    <scope>NUCLEOTIDE SEQUENCE</scope>
    <source>
        <strain evidence="11">CBS6341</strain>
    </source>
</reference>
<evidence type="ECO:0000256" key="3">
    <source>
        <dbReference type="ARBA" id="ARBA00009678"/>
    </source>
</evidence>
<dbReference type="GO" id="GO:0004439">
    <property type="term" value="F:phosphatidylinositol-4,5-bisphosphate 5-phosphatase activity"/>
    <property type="evidence" value="ECO:0007669"/>
    <property type="project" value="UniProtKB-EC"/>
</dbReference>
<dbReference type="EMBL" id="JAEUBF010000677">
    <property type="protein sequence ID" value="KAH3676140.1"/>
    <property type="molecule type" value="Genomic_DNA"/>
</dbReference>
<evidence type="ECO:0000313" key="11">
    <source>
        <dbReference type="EMBL" id="KAH3676140.1"/>
    </source>
</evidence>
<dbReference type="GO" id="GO:0015031">
    <property type="term" value="P:protein transport"/>
    <property type="evidence" value="ECO:0007669"/>
    <property type="project" value="UniProtKB-KW"/>
</dbReference>